<reference evidence="6 7" key="1">
    <citation type="journal article" date="2008" name="Virology">
        <title>Characterization of 1706, a virulent phage from Lactococcus lactis with similarities to prophages from other Firmicutes.</title>
        <authorList>
            <person name="Garneau J.E."/>
            <person name="Tremblay D.M."/>
            <person name="Moineau S."/>
        </authorList>
    </citation>
    <scope>NUCLEOTIDE SEQUENCE</scope>
</reference>
<feature type="coiled-coil region" evidence="4">
    <location>
        <begin position="193"/>
        <end position="256"/>
    </location>
</feature>
<evidence type="ECO:0000256" key="4">
    <source>
        <dbReference type="SAM" id="Coils"/>
    </source>
</evidence>
<feature type="region of interest" description="Disordered" evidence="5">
    <location>
        <begin position="407"/>
        <end position="447"/>
    </location>
</feature>
<evidence type="ECO:0000313" key="6">
    <source>
        <dbReference type="EMBL" id="ABV91216.1"/>
    </source>
</evidence>
<accession>B2BTH3</accession>
<evidence type="ECO:0000313" key="7">
    <source>
        <dbReference type="Proteomes" id="UP000001679"/>
    </source>
</evidence>
<keyword evidence="2" id="KW-1171">Viral genome ejection through host cell envelope</keyword>
<dbReference type="RefSeq" id="YP_001828657.1">
    <property type="nucleotide sequence ID" value="NC_010576.1"/>
</dbReference>
<keyword evidence="7" id="KW-1185">Reference proteome</keyword>
<evidence type="ECO:0000256" key="2">
    <source>
        <dbReference type="ARBA" id="ARBA00023009"/>
    </source>
</evidence>
<keyword evidence="1" id="KW-1188">Viral release from host cell</keyword>
<keyword evidence="4" id="KW-0175">Coiled coil</keyword>
<dbReference type="KEGG" id="vg:6218847"/>
<sequence length="447" mass="49415">MASSDRLLHSWNAFQSNQNQNQNTNDFLTPSNGMTSFGGYYGRGQSNYSRSYSYNKADLIKSVITRIALDASMVDFKHLKIDPISGNQTPMPSGLINVLTRSANIDQTGRSFVFDLLYSLLDEGQIAMVPIDTTVDPDSGSFDINTARVGKIMQFFPRQVMVRVWNDNTGLEQDLLVSKENCIIIESPFYAILNDTNQTLRMLEQKIKLMNSQDNRASSGKLNGFIQFPYSTKSTARAAQAARRKQEIENEMANNKYGVATLDTQEKFVSAGMGLQNNLLSDVRQLQQDFYNQMGITEAILNGTANEQQTLGYYNRCVDVLLQYVTDAISRIALTKTAVSQGQVLVYYRNPFKLVPVEQLATVADVLTRNAIYTPNEIRELTGKAPHPNPLANELFNRNIADGNQVGGINTPGQITSDQPATASTDPLNNVSTSAIENGSLTDGGSY</sequence>
<dbReference type="Pfam" id="PF04860">
    <property type="entry name" value="Phage_portal"/>
    <property type="match status" value="1"/>
</dbReference>
<evidence type="ECO:0000256" key="1">
    <source>
        <dbReference type="ARBA" id="ARBA00022950"/>
    </source>
</evidence>
<keyword evidence="3" id="KW-0231">Viral genome packaging</keyword>
<dbReference type="InterPro" id="IPR006944">
    <property type="entry name" value="Phage/GTA_portal"/>
</dbReference>
<keyword evidence="2" id="KW-1162">Viral penetration into host cytoplasm</keyword>
<dbReference type="GeneID" id="6218847"/>
<dbReference type="EMBL" id="EU081845">
    <property type="protein sequence ID" value="ABV91216.1"/>
    <property type="molecule type" value="Genomic_DNA"/>
</dbReference>
<organism evidence="6 7">
    <name type="scientific">Lactococcus phage 1706</name>
    <dbReference type="NCBI Taxonomy" id="475178"/>
    <lineage>
        <taxon>Viruses</taxon>
        <taxon>Duplodnaviria</taxon>
        <taxon>Heunggongvirae</taxon>
        <taxon>Uroviricota</taxon>
        <taxon>Caudoviricetes</taxon>
        <taxon>Fremauxvirus</taxon>
        <taxon>Fremauxvirus fv1706</taxon>
    </lineage>
</organism>
<dbReference type="OrthoDB" id="2431at10239"/>
<proteinExistence type="predicted"/>
<dbReference type="Proteomes" id="UP000001679">
    <property type="component" value="Segment"/>
</dbReference>
<protein>
    <submittedName>
        <fullName evidence="6">Putative portal protein</fullName>
    </submittedName>
</protein>
<name>B2BTH3_9CAUD</name>
<evidence type="ECO:0000256" key="5">
    <source>
        <dbReference type="SAM" id="MobiDB-lite"/>
    </source>
</evidence>
<keyword evidence="2" id="KW-1160">Virus entry into host cell</keyword>
<keyword evidence="1" id="KW-0118">Viral capsid assembly</keyword>
<evidence type="ECO:0000256" key="3">
    <source>
        <dbReference type="ARBA" id="ARBA00023219"/>
    </source>
</evidence>